<keyword evidence="3" id="KW-0274">FAD</keyword>
<comment type="caution">
    <text evidence="5">The sequence shown here is derived from an EMBL/GenBank/DDBJ whole genome shotgun (WGS) entry which is preliminary data.</text>
</comment>
<evidence type="ECO:0000256" key="1">
    <source>
        <dbReference type="ARBA" id="ARBA00010139"/>
    </source>
</evidence>
<dbReference type="OrthoDB" id="74360at2759"/>
<dbReference type="PANTHER" id="PTHR42877">
    <property type="entry name" value="L-ORNITHINE N(5)-MONOOXYGENASE-RELATED"/>
    <property type="match status" value="1"/>
</dbReference>
<dbReference type="GeneID" id="70291942"/>
<dbReference type="Pfam" id="PF00743">
    <property type="entry name" value="FMO-like"/>
    <property type="match status" value="1"/>
</dbReference>
<dbReference type="AlphaFoldDB" id="A0A9P8CR51"/>
<sequence length="540" mass="60997">MRSPIPANVDTDVAIIGGGMSGIGLAVQLQRKYPGVTFKIFEKLNDIGGTWAINTYPGCGVDVPSHFYSYSFALNPDWSQKFVMQPELLQYFHDVARKWNLAPRTHLQHTVEKAAWDSQTSTWVIDVYDQTQKSRFQVRSRALVSAVGALSLPKECDIPGHEEFTGKIFHSARWDHSFDHAGKEVLVLGNGCSATQFVPVVSEKAKKVVQVARQPHWLLERPNPKYSSAFKAVMRYVPGAMKMLRAKIYADLEAEWLMFDNKTGIAARERLSKDSKAYIRKAAPPQYVDALIPKFEVGCKRRVFDTGFLACLHQDNVELVHDDAVERLTKDSAIFRSGREIHIDAVVLATGFQTTTLLSNLNIIGRDGISIHDHWQVQNEGLPQAYYGTCVAGFPNFFIMMGPNTVNGHLSVIFSSECQINFALNMLHPILKNSQRGGARQVSAVEVTQSAENEENRWIQDRARNLVWSSGCTNWYVEPKSGKNLMVYPEWQWHFWLRSFVVDYSKFVYTSVDGKAVRLRNFWTTCVTGLLVFLAAVHLL</sequence>
<evidence type="ECO:0000256" key="3">
    <source>
        <dbReference type="ARBA" id="ARBA00022827"/>
    </source>
</evidence>
<keyword evidence="4" id="KW-0560">Oxidoreductase</keyword>
<evidence type="ECO:0000313" key="6">
    <source>
        <dbReference type="Proteomes" id="UP000887229"/>
    </source>
</evidence>
<dbReference type="Gene3D" id="3.50.50.60">
    <property type="entry name" value="FAD/NAD(P)-binding domain"/>
    <property type="match status" value="2"/>
</dbReference>
<proteinExistence type="inferred from homology"/>
<dbReference type="RefSeq" id="XP_046120287.1">
    <property type="nucleotide sequence ID" value="XM_046261039.1"/>
</dbReference>
<dbReference type="EMBL" id="MU251248">
    <property type="protein sequence ID" value="KAG9256363.1"/>
    <property type="molecule type" value="Genomic_DNA"/>
</dbReference>
<dbReference type="InterPro" id="IPR051209">
    <property type="entry name" value="FAD-bind_Monooxygenase_sf"/>
</dbReference>
<dbReference type="InterPro" id="IPR020946">
    <property type="entry name" value="Flavin_mOase-like"/>
</dbReference>
<gene>
    <name evidence="5" type="ORF">F5Z01DRAFT_618526</name>
</gene>
<evidence type="ECO:0000313" key="5">
    <source>
        <dbReference type="EMBL" id="KAG9256363.1"/>
    </source>
</evidence>
<accession>A0A9P8CR51</accession>
<reference evidence="5" key="1">
    <citation type="journal article" date="2021" name="IMA Fungus">
        <title>Genomic characterization of three marine fungi, including Emericellopsis atlantica sp. nov. with signatures of a generalist lifestyle and marine biomass degradation.</title>
        <authorList>
            <person name="Hagestad O.C."/>
            <person name="Hou L."/>
            <person name="Andersen J.H."/>
            <person name="Hansen E.H."/>
            <person name="Altermark B."/>
            <person name="Li C."/>
            <person name="Kuhnert E."/>
            <person name="Cox R.J."/>
            <person name="Crous P.W."/>
            <person name="Spatafora J.W."/>
            <person name="Lail K."/>
            <person name="Amirebrahimi M."/>
            <person name="Lipzen A."/>
            <person name="Pangilinan J."/>
            <person name="Andreopoulos W."/>
            <person name="Hayes R.D."/>
            <person name="Ng V."/>
            <person name="Grigoriev I.V."/>
            <person name="Jackson S.A."/>
            <person name="Sutton T.D.S."/>
            <person name="Dobson A.D.W."/>
            <person name="Rama T."/>
        </authorList>
    </citation>
    <scope>NUCLEOTIDE SEQUENCE</scope>
    <source>
        <strain evidence="5">TS7</strain>
    </source>
</reference>
<evidence type="ECO:0000256" key="4">
    <source>
        <dbReference type="ARBA" id="ARBA00023002"/>
    </source>
</evidence>
<dbReference type="GO" id="GO:0050661">
    <property type="term" value="F:NADP binding"/>
    <property type="evidence" value="ECO:0007669"/>
    <property type="project" value="InterPro"/>
</dbReference>
<name>A0A9P8CR51_9HYPO</name>
<dbReference type="GO" id="GO:0004499">
    <property type="term" value="F:N,N-dimethylaniline monooxygenase activity"/>
    <property type="evidence" value="ECO:0007669"/>
    <property type="project" value="InterPro"/>
</dbReference>
<keyword evidence="6" id="KW-1185">Reference proteome</keyword>
<keyword evidence="2" id="KW-0285">Flavoprotein</keyword>
<protein>
    <submittedName>
        <fullName evidence="5">Uncharacterized protein</fullName>
    </submittedName>
</protein>
<evidence type="ECO:0000256" key="2">
    <source>
        <dbReference type="ARBA" id="ARBA00022630"/>
    </source>
</evidence>
<dbReference type="Proteomes" id="UP000887229">
    <property type="component" value="Unassembled WGS sequence"/>
</dbReference>
<dbReference type="GO" id="GO:0050660">
    <property type="term" value="F:flavin adenine dinucleotide binding"/>
    <property type="evidence" value="ECO:0007669"/>
    <property type="project" value="InterPro"/>
</dbReference>
<dbReference type="PANTHER" id="PTHR42877:SF5">
    <property type="entry name" value="L-ORNITHINE N(5)-MONOOXYGENASE-RELATED"/>
    <property type="match status" value="1"/>
</dbReference>
<dbReference type="SUPFAM" id="SSF51905">
    <property type="entry name" value="FAD/NAD(P)-binding domain"/>
    <property type="match status" value="1"/>
</dbReference>
<comment type="similarity">
    <text evidence="1">Belongs to the FAD-binding monooxygenase family.</text>
</comment>
<dbReference type="InterPro" id="IPR036188">
    <property type="entry name" value="FAD/NAD-bd_sf"/>
</dbReference>
<organism evidence="5 6">
    <name type="scientific">Emericellopsis atlantica</name>
    <dbReference type="NCBI Taxonomy" id="2614577"/>
    <lineage>
        <taxon>Eukaryota</taxon>
        <taxon>Fungi</taxon>
        <taxon>Dikarya</taxon>
        <taxon>Ascomycota</taxon>
        <taxon>Pezizomycotina</taxon>
        <taxon>Sordariomycetes</taxon>
        <taxon>Hypocreomycetidae</taxon>
        <taxon>Hypocreales</taxon>
        <taxon>Bionectriaceae</taxon>
        <taxon>Emericellopsis</taxon>
    </lineage>
</organism>